<dbReference type="Pfam" id="PF00400">
    <property type="entry name" value="WD40"/>
    <property type="match status" value="2"/>
</dbReference>
<dbReference type="InterPro" id="IPR015943">
    <property type="entry name" value="WD40/YVTN_repeat-like_dom_sf"/>
</dbReference>
<dbReference type="GO" id="GO:0007010">
    <property type="term" value="P:cytoskeleton organization"/>
    <property type="evidence" value="ECO:0007669"/>
    <property type="project" value="TreeGrafter"/>
</dbReference>
<keyword evidence="9" id="KW-1185">Reference proteome</keyword>
<feature type="compositionally biased region" description="Basic and acidic residues" evidence="6">
    <location>
        <begin position="849"/>
        <end position="866"/>
    </location>
</feature>
<feature type="domain" description="Bromo" evidence="7">
    <location>
        <begin position="1365"/>
        <end position="1416"/>
    </location>
</feature>
<sequence>MMTGWSSDDGTCRIWDIRHAHANPRIYVPKPLEVVSGKSNGPSSSSGPQNHQILCCAYNANGTVFVTGSSDTFARVWNACKPNVDDPEQPNHEMDVLSGHENDVNYAQFSGCAVATRFSITDTSNEDNIPKFKNSWFTRDNIVTCSRDGSAIIWVPKSRRSHSKVGRWTRAYHLKVPPPPMPPQPLRGGPRQRLLPTPRGVNMIVWSLDNRFVLAAIMDCRICVWNAADGSLVHSLTGHSESTYVLDVHPFNPRIAMSAGYDGKTIVWDIWEGTPIRIYEIGRFKLVDGKFSPDGTSIILSDDVGQIYILNTGQGESQKDAKYDQFFLGDYRTLIQDTHGNVLDQETQLAPYWRNIQDLLCDSSMMPYPEPYQSMYQQRRLGALGIERRHSSVNFSVGSQDGNSIQDYQLLPLPDLDIMIEPLPEFIDAMDLEAENEYQSDDNDSEYNVTDEFLSEGEQGSRGTSSSSGDPVCSAEDSEAEQSLKDALRRSKRKNHKQEVEFMTSSGRRVKRRNLDECDGTSSRNINNIRKTRRKKKSLKRKQSESKSLRPQRVAARNARDMFSRLKGVSPDEDGGTSEDESSDGETVLSDSDIQSNESDRPVQNMQPKNPKGKEVSVNEVVKNPELQSSNRNRKRFVLKLPVRQKHLPVEGTIGQNVKRSDSGNSASEPLENFEVNGNHLSSQDPGSSSGGLVGTVLPQSPGKHLRNLREQSDQVQGILDLSTGYQNNKIRWGEVKARSSKRLRYGSAGSHAILDDHDGIEKYANGHHKPKSDHQETSPPLEIQNNGDETDGKAYNKKQQYRAGTSSCARIEEGSGPDDAHEAILPQRSPRGDHRKGRGESLLAGDSDLSRNPKDQSGPRECKGYDESLEVIDSDDQIPSASKCKSETDPSQEVGKIIPLMSTKLRIGPEKVPACSFEQKCLPEGEHMKNDECDFASHGSSDMKGNLVLEAPKENECNSISSLDQQDRNRLEKPESLCDNVSRLPTLEESKLREDANNRMYRAVYKRSKSYKAKAISENDGMEESASNGSNSYPEAAADGVRRTRSMALEATTPEPDCNTNIRRSRRSVKAPRTLEKFPVNTCEQFLSENWGSNSRVSVGLRSARNRRENYSVGNLAATNKRKLLQSTKKLSWLMLSEPEENHLYVPQLGDEVAYLRQGHEACIDLCRRSKEKGPWTKLEGLRAVEFCKVECLEYSTFTGSGESCCKITLGFVDPSSSVFGETFKLTLPELNEISDFLVEKTRYDASIERNWTKRDKCQVWWRNEDGEGGSWWDGRIVTVQPKSTEYFDSPWEKYAIQYKSDADQHLHSPWELRDMDTPWDHPHIDDEMRNGLLLSIAELELLGSKNKDRYGLQKLEQVSQKSDFLNRFPVPLTLEVIQSRLEHNYYRTLEAVKHDFTVMLENGLTYFSKNEELKTRLRRLSDWLHQKLLPLQS</sequence>
<name>A0A835LSI1_9MAGN</name>
<protein>
    <recommendedName>
        <fullName evidence="7">Bromo domain-containing protein</fullName>
    </recommendedName>
</protein>
<dbReference type="InterPro" id="IPR057451">
    <property type="entry name" value="BRWD/PHIP_AD"/>
</dbReference>
<proteinExistence type="predicted"/>
<evidence type="ECO:0000256" key="6">
    <source>
        <dbReference type="SAM" id="MobiDB-lite"/>
    </source>
</evidence>
<evidence type="ECO:0000256" key="4">
    <source>
        <dbReference type="PROSITE-ProRule" id="PRU00035"/>
    </source>
</evidence>
<evidence type="ECO:0000313" key="9">
    <source>
        <dbReference type="Proteomes" id="UP000631114"/>
    </source>
</evidence>
<dbReference type="FunFam" id="2.130.10.10:FF:000606">
    <property type="entry name" value="PH-interacting protein isoform X1"/>
    <property type="match status" value="1"/>
</dbReference>
<feature type="compositionally biased region" description="Basic residues" evidence="6">
    <location>
        <begin position="632"/>
        <end position="647"/>
    </location>
</feature>
<feature type="repeat" description="WD" evidence="5">
    <location>
        <begin position="46"/>
        <end position="78"/>
    </location>
</feature>
<dbReference type="PROSITE" id="PS50014">
    <property type="entry name" value="BROMODOMAIN_2"/>
    <property type="match status" value="1"/>
</dbReference>
<dbReference type="PROSITE" id="PS50082">
    <property type="entry name" value="WD_REPEATS_2"/>
    <property type="match status" value="2"/>
</dbReference>
<keyword evidence="3 4" id="KW-0103">Bromodomain</keyword>
<feature type="region of interest" description="Disordered" evidence="6">
    <location>
        <begin position="958"/>
        <end position="977"/>
    </location>
</feature>
<comment type="caution">
    <text evidence="8">The sequence shown here is derived from an EMBL/GenBank/DDBJ whole genome shotgun (WGS) entry which is preliminary data.</text>
</comment>
<organism evidence="8 9">
    <name type="scientific">Coptis chinensis</name>
    <dbReference type="NCBI Taxonomy" id="261450"/>
    <lineage>
        <taxon>Eukaryota</taxon>
        <taxon>Viridiplantae</taxon>
        <taxon>Streptophyta</taxon>
        <taxon>Embryophyta</taxon>
        <taxon>Tracheophyta</taxon>
        <taxon>Spermatophyta</taxon>
        <taxon>Magnoliopsida</taxon>
        <taxon>Ranunculales</taxon>
        <taxon>Ranunculaceae</taxon>
        <taxon>Coptidoideae</taxon>
        <taxon>Coptis</taxon>
    </lineage>
</organism>
<dbReference type="GO" id="GO:0006357">
    <property type="term" value="P:regulation of transcription by RNA polymerase II"/>
    <property type="evidence" value="ECO:0007669"/>
    <property type="project" value="TreeGrafter"/>
</dbReference>
<keyword evidence="1 5" id="KW-0853">WD repeat</keyword>
<dbReference type="GO" id="GO:0005634">
    <property type="term" value="C:nucleus"/>
    <property type="evidence" value="ECO:0007669"/>
    <property type="project" value="TreeGrafter"/>
</dbReference>
<accession>A0A835LSI1</accession>
<dbReference type="InterPro" id="IPR019775">
    <property type="entry name" value="WD40_repeat_CS"/>
</dbReference>
<feature type="compositionally biased region" description="Basic residues" evidence="6">
    <location>
        <begin position="530"/>
        <end position="541"/>
    </location>
</feature>
<evidence type="ECO:0000259" key="7">
    <source>
        <dbReference type="PROSITE" id="PS50014"/>
    </source>
</evidence>
<dbReference type="SUPFAM" id="SSF50978">
    <property type="entry name" value="WD40 repeat-like"/>
    <property type="match status" value="1"/>
</dbReference>
<dbReference type="SMART" id="SM00320">
    <property type="entry name" value="WD40"/>
    <property type="match status" value="4"/>
</dbReference>
<reference evidence="8 9" key="1">
    <citation type="submission" date="2020-10" db="EMBL/GenBank/DDBJ databases">
        <title>The Coptis chinensis genome and diversification of protoberbering-type alkaloids.</title>
        <authorList>
            <person name="Wang B."/>
            <person name="Shu S."/>
            <person name="Song C."/>
            <person name="Liu Y."/>
        </authorList>
    </citation>
    <scope>NUCLEOTIDE SEQUENCE [LARGE SCALE GENOMIC DNA]</scope>
    <source>
        <strain evidence="8">HL-2020</strain>
        <tissue evidence="8">Leaf</tissue>
    </source>
</reference>
<keyword evidence="2" id="KW-0677">Repeat</keyword>
<evidence type="ECO:0000256" key="3">
    <source>
        <dbReference type="ARBA" id="ARBA00023117"/>
    </source>
</evidence>
<feature type="compositionally biased region" description="Basic and acidic residues" evidence="6">
    <location>
        <begin position="966"/>
        <end position="977"/>
    </location>
</feature>
<dbReference type="Gene3D" id="2.130.10.10">
    <property type="entry name" value="YVTN repeat-like/Quinoprotein amine dehydrogenase"/>
    <property type="match status" value="2"/>
</dbReference>
<dbReference type="SUPFAM" id="SSF47370">
    <property type="entry name" value="Bromodomain"/>
    <property type="match status" value="1"/>
</dbReference>
<dbReference type="InterPro" id="IPR001680">
    <property type="entry name" value="WD40_rpt"/>
</dbReference>
<dbReference type="InterPro" id="IPR036322">
    <property type="entry name" value="WD40_repeat_dom_sf"/>
</dbReference>
<feature type="compositionally biased region" description="Acidic residues" evidence="6">
    <location>
        <begin position="571"/>
        <end position="584"/>
    </location>
</feature>
<feature type="region of interest" description="Disordered" evidence="6">
    <location>
        <begin position="762"/>
        <end position="866"/>
    </location>
</feature>
<dbReference type="Pfam" id="PF00439">
    <property type="entry name" value="Bromodomain"/>
    <property type="match status" value="1"/>
</dbReference>
<dbReference type="InterPro" id="IPR052060">
    <property type="entry name" value="Bromo_WD_repeat"/>
</dbReference>
<dbReference type="FunFam" id="2.130.10.10:FF:001133">
    <property type="entry name" value="WD40 domain-containing protein"/>
    <property type="match status" value="1"/>
</dbReference>
<evidence type="ECO:0000256" key="1">
    <source>
        <dbReference type="ARBA" id="ARBA00022574"/>
    </source>
</evidence>
<feature type="compositionally biased region" description="Polar residues" evidence="6">
    <location>
        <begin position="589"/>
        <end position="608"/>
    </location>
</feature>
<dbReference type="InterPro" id="IPR001487">
    <property type="entry name" value="Bromodomain"/>
</dbReference>
<dbReference type="Gene3D" id="1.20.920.10">
    <property type="entry name" value="Bromodomain-like"/>
    <property type="match status" value="1"/>
</dbReference>
<feature type="region of interest" description="Disordered" evidence="6">
    <location>
        <begin position="1016"/>
        <end position="1035"/>
    </location>
</feature>
<evidence type="ECO:0000313" key="8">
    <source>
        <dbReference type="EMBL" id="KAF9606548.1"/>
    </source>
</evidence>
<feature type="region of interest" description="Disordered" evidence="6">
    <location>
        <begin position="453"/>
        <end position="704"/>
    </location>
</feature>
<dbReference type="PANTHER" id="PTHR16266">
    <property type="entry name" value="WD REPEAT DOMAIN 9"/>
    <property type="match status" value="1"/>
</dbReference>
<dbReference type="EMBL" id="JADFTS010000005">
    <property type="protein sequence ID" value="KAF9606548.1"/>
    <property type="molecule type" value="Genomic_DNA"/>
</dbReference>
<feature type="compositionally biased region" description="Polar residues" evidence="6">
    <location>
        <begin position="654"/>
        <end position="668"/>
    </location>
</feature>
<dbReference type="CDD" id="cd05529">
    <property type="entry name" value="Bromo_WDR9_I_like"/>
    <property type="match status" value="1"/>
</dbReference>
<dbReference type="PANTHER" id="PTHR16266:SF17">
    <property type="entry name" value="BRWD3"/>
    <property type="match status" value="1"/>
</dbReference>
<evidence type="ECO:0000256" key="5">
    <source>
        <dbReference type="PROSITE-ProRule" id="PRU00221"/>
    </source>
</evidence>
<dbReference type="Proteomes" id="UP000631114">
    <property type="component" value="Unassembled WGS sequence"/>
</dbReference>
<gene>
    <name evidence="8" type="ORF">IFM89_026238</name>
</gene>
<feature type="compositionally biased region" description="Basic and acidic residues" evidence="6">
    <location>
        <begin position="811"/>
        <end position="823"/>
    </location>
</feature>
<dbReference type="GO" id="GO:0008360">
    <property type="term" value="P:regulation of cell shape"/>
    <property type="evidence" value="ECO:0007669"/>
    <property type="project" value="TreeGrafter"/>
</dbReference>
<evidence type="ECO:0000256" key="2">
    <source>
        <dbReference type="ARBA" id="ARBA00022737"/>
    </source>
</evidence>
<feature type="repeat" description="WD" evidence="5">
    <location>
        <begin position="236"/>
        <end position="278"/>
    </location>
</feature>
<dbReference type="InterPro" id="IPR036427">
    <property type="entry name" value="Bromodomain-like_sf"/>
</dbReference>
<dbReference type="OrthoDB" id="538223at2759"/>
<dbReference type="PROSITE" id="PS00678">
    <property type="entry name" value="WD_REPEATS_1"/>
    <property type="match status" value="1"/>
</dbReference>
<dbReference type="Pfam" id="PF25313">
    <property type="entry name" value="BRWD_AD"/>
    <property type="match status" value="1"/>
</dbReference>